<dbReference type="Pfam" id="PF06330">
    <property type="entry name" value="TRI5"/>
    <property type="match status" value="1"/>
</dbReference>
<dbReference type="InterPro" id="IPR008949">
    <property type="entry name" value="Isoprenoid_synthase_dom_sf"/>
</dbReference>
<comment type="caution">
    <text evidence="3">The sequence shown here is derived from an EMBL/GenBank/DDBJ whole genome shotgun (WGS) entry which is preliminary data.</text>
</comment>
<name>A0ABR4ECR3_9PEZI</name>
<reference evidence="3 4" key="1">
    <citation type="submission" date="2024-03" db="EMBL/GenBank/DDBJ databases">
        <title>A high-quality draft genome sequence of Diaporthe vaccinii, a causative agent of upright dieback and viscid rot disease in cranberry plants.</title>
        <authorList>
            <person name="Sarrasin M."/>
            <person name="Lang B.F."/>
            <person name="Burger G."/>
        </authorList>
    </citation>
    <scope>NUCLEOTIDE SEQUENCE [LARGE SCALE GENOMIC DNA]</scope>
    <source>
        <strain evidence="3 4">IS7</strain>
    </source>
</reference>
<keyword evidence="2" id="KW-0456">Lyase</keyword>
<proteinExistence type="inferred from homology"/>
<gene>
    <name evidence="3" type="ORF">FJTKL_12661</name>
</gene>
<keyword evidence="4" id="KW-1185">Reference proteome</keyword>
<evidence type="ECO:0000313" key="4">
    <source>
        <dbReference type="Proteomes" id="UP001600888"/>
    </source>
</evidence>
<evidence type="ECO:0008006" key="5">
    <source>
        <dbReference type="Google" id="ProtNLM"/>
    </source>
</evidence>
<sequence length="338" mass="38513">MGVYEPFPAITMTPEPATKQGQLVSTIRPLISNFLETIDYDPPSKPDKAALRAAMTEYAAPSGVPYNQDKHSRQCFETGLSVAILTRYFLFFSNQDMYPSHPLEVQLHIGIFTWLGFLIDDTNKRIASDLAHFQARFYTGQPQPSLLLDHFAQTLRNTYRYYDPVVANTIVLSALAFVNSNALETRREFQELVPSQAAASWPYYFRDKEGLPDTYSGFIFPKALYPDIGSFLQATPDMGRFINLTNDILSFYKEEVAGETKNYVNSKAKSENKTAMAAMREIVADTAQRYLSVTSILATKELYARAWHEYVMGYVAMHLRNDRYMFADIGLDERFVHN</sequence>
<evidence type="ECO:0000256" key="1">
    <source>
        <dbReference type="ARBA" id="ARBA00007946"/>
    </source>
</evidence>
<evidence type="ECO:0000313" key="3">
    <source>
        <dbReference type="EMBL" id="KAL2280194.1"/>
    </source>
</evidence>
<accession>A0ABR4ECR3</accession>
<dbReference type="Gene3D" id="1.10.600.10">
    <property type="entry name" value="Farnesyl Diphosphate Synthase"/>
    <property type="match status" value="1"/>
</dbReference>
<dbReference type="EMBL" id="JBAWTH010000068">
    <property type="protein sequence ID" value="KAL2280194.1"/>
    <property type="molecule type" value="Genomic_DNA"/>
</dbReference>
<evidence type="ECO:0000256" key="2">
    <source>
        <dbReference type="ARBA" id="ARBA00023239"/>
    </source>
</evidence>
<protein>
    <recommendedName>
        <fullName evidence="5">Trichodiene synthase</fullName>
    </recommendedName>
</protein>
<dbReference type="Proteomes" id="UP001600888">
    <property type="component" value="Unassembled WGS sequence"/>
</dbReference>
<dbReference type="SUPFAM" id="SSF48576">
    <property type="entry name" value="Terpenoid synthases"/>
    <property type="match status" value="1"/>
</dbReference>
<dbReference type="InterPro" id="IPR024652">
    <property type="entry name" value="Trichodiene_synth"/>
</dbReference>
<comment type="similarity">
    <text evidence="1">Belongs to the trichodiene synthase family.</text>
</comment>
<dbReference type="SFLD" id="SFLDS00005">
    <property type="entry name" value="Isoprenoid_Synthase_Type_I"/>
    <property type="match status" value="1"/>
</dbReference>
<dbReference type="SFLD" id="SFLDG01021">
    <property type="entry name" value="Trichodiene_Synthase_Like"/>
    <property type="match status" value="1"/>
</dbReference>
<organism evidence="3 4">
    <name type="scientific">Diaporthe vaccinii</name>
    <dbReference type="NCBI Taxonomy" id="105482"/>
    <lineage>
        <taxon>Eukaryota</taxon>
        <taxon>Fungi</taxon>
        <taxon>Dikarya</taxon>
        <taxon>Ascomycota</taxon>
        <taxon>Pezizomycotina</taxon>
        <taxon>Sordariomycetes</taxon>
        <taxon>Sordariomycetidae</taxon>
        <taxon>Diaporthales</taxon>
        <taxon>Diaporthaceae</taxon>
        <taxon>Diaporthe</taxon>
        <taxon>Diaporthe eres species complex</taxon>
    </lineage>
</organism>